<name>A0A444Y9A6_ARAHY</name>
<feature type="region of interest" description="Disordered" evidence="1">
    <location>
        <begin position="497"/>
        <end position="527"/>
    </location>
</feature>
<feature type="compositionally biased region" description="Polar residues" evidence="1">
    <location>
        <begin position="408"/>
        <end position="420"/>
    </location>
</feature>
<evidence type="ECO:0000256" key="1">
    <source>
        <dbReference type="SAM" id="MobiDB-lite"/>
    </source>
</evidence>
<feature type="compositionally biased region" description="Polar residues" evidence="1">
    <location>
        <begin position="500"/>
        <end position="527"/>
    </location>
</feature>
<gene>
    <name evidence="2" type="ORF">Ahy_B07g086256</name>
</gene>
<keyword evidence="3" id="KW-1185">Reference proteome</keyword>
<feature type="compositionally biased region" description="Polar residues" evidence="1">
    <location>
        <begin position="356"/>
        <end position="370"/>
    </location>
</feature>
<dbReference type="EMBL" id="SDMP01000017">
    <property type="protein sequence ID" value="RYQ98524.1"/>
    <property type="molecule type" value="Genomic_DNA"/>
</dbReference>
<dbReference type="PANTHER" id="PTHR34835">
    <property type="entry name" value="OS07G0283600 PROTEIN-RELATED"/>
    <property type="match status" value="1"/>
</dbReference>
<feature type="region of interest" description="Disordered" evidence="1">
    <location>
        <begin position="232"/>
        <end position="383"/>
    </location>
</feature>
<protein>
    <submittedName>
        <fullName evidence="2">Uncharacterized protein</fullName>
    </submittedName>
</protein>
<feature type="region of interest" description="Disordered" evidence="1">
    <location>
        <begin position="407"/>
        <end position="431"/>
    </location>
</feature>
<dbReference type="AlphaFoldDB" id="A0A444Y9A6"/>
<reference evidence="2 3" key="1">
    <citation type="submission" date="2019-01" db="EMBL/GenBank/DDBJ databases">
        <title>Sequencing of cultivated peanut Arachis hypogaea provides insights into genome evolution and oil improvement.</title>
        <authorList>
            <person name="Chen X."/>
        </authorList>
    </citation>
    <scope>NUCLEOTIDE SEQUENCE [LARGE SCALE GENOMIC DNA]</scope>
    <source>
        <strain evidence="3">cv. Fuhuasheng</strain>
        <tissue evidence="2">Leaves</tissue>
    </source>
</reference>
<dbReference type="Proteomes" id="UP000289738">
    <property type="component" value="Chromosome B07"/>
</dbReference>
<comment type="caution">
    <text evidence="2">The sequence shown here is derived from an EMBL/GenBank/DDBJ whole genome shotgun (WGS) entry which is preliminary data.</text>
</comment>
<organism evidence="2 3">
    <name type="scientific">Arachis hypogaea</name>
    <name type="common">Peanut</name>
    <dbReference type="NCBI Taxonomy" id="3818"/>
    <lineage>
        <taxon>Eukaryota</taxon>
        <taxon>Viridiplantae</taxon>
        <taxon>Streptophyta</taxon>
        <taxon>Embryophyta</taxon>
        <taxon>Tracheophyta</taxon>
        <taxon>Spermatophyta</taxon>
        <taxon>Magnoliopsida</taxon>
        <taxon>eudicotyledons</taxon>
        <taxon>Gunneridae</taxon>
        <taxon>Pentapetalae</taxon>
        <taxon>rosids</taxon>
        <taxon>fabids</taxon>
        <taxon>Fabales</taxon>
        <taxon>Fabaceae</taxon>
        <taxon>Papilionoideae</taxon>
        <taxon>50 kb inversion clade</taxon>
        <taxon>dalbergioids sensu lato</taxon>
        <taxon>Dalbergieae</taxon>
        <taxon>Pterocarpus clade</taxon>
        <taxon>Arachis</taxon>
    </lineage>
</organism>
<proteinExistence type="predicted"/>
<evidence type="ECO:0000313" key="3">
    <source>
        <dbReference type="Proteomes" id="UP000289738"/>
    </source>
</evidence>
<feature type="compositionally biased region" description="Acidic residues" evidence="1">
    <location>
        <begin position="372"/>
        <end position="381"/>
    </location>
</feature>
<feature type="compositionally biased region" description="Basic and acidic residues" evidence="1">
    <location>
        <begin position="239"/>
        <end position="251"/>
    </location>
</feature>
<sequence length="527" mass="60189">MYSLDQLIYMGKPSRQTRCSPYYIADLFKELETNQEQAKLNDIEEIGFGFLKLVPKWQVRQGIMVMLAKAYDTETSTFKLENGNICIVLELFQRLFVDDFPPFDSSNAAHVSIKIRYHRLKTVQLRHFVRHCPMDTEDDRMEFRRHFILLVLKIFLCSTVQHVISPWHIDTVLDAIRKYQYKKNKSYEGCMLGLLVLYFQKLKHGELEGCQEPEPWLSAWTTKELSAMAETIQPEDCGEPGRNEDDGKEDAAIEDTSDPSPEQVDVDHRKESSRRDGVREVSKHPNTHAVASDGDDDDDEPIAKRLRRRSVSRMTPQSFMRAEDAGTTNKTKEKEDPKFGTSARVNVMVKLGSTMKGGSSRASLRTTHQTETSEDDDDDDQPIGIRIRIKTLQRKTPQRGMVEGKIITSMQSQSTNQPTETVALEPKTPSTELVEFPGVEEYSSEFFDRQPPKQFLRHPAILSQRDPECEMIWANIEKGVYPSRPISIDPIQAIIPRGSSYRTPSPQRPSFSLGLTQLFKSPSPSPP</sequence>
<evidence type="ECO:0000313" key="2">
    <source>
        <dbReference type="EMBL" id="RYQ98524.1"/>
    </source>
</evidence>
<accession>A0A444Y9A6</accession>
<feature type="compositionally biased region" description="Basic and acidic residues" evidence="1">
    <location>
        <begin position="265"/>
        <end position="283"/>
    </location>
</feature>